<evidence type="ECO:0000313" key="3">
    <source>
        <dbReference type="EMBL" id="GAA1976945.1"/>
    </source>
</evidence>
<reference evidence="4" key="1">
    <citation type="journal article" date="2019" name="Int. J. Syst. Evol. Microbiol.">
        <title>The Global Catalogue of Microorganisms (GCM) 10K type strain sequencing project: providing services to taxonomists for standard genome sequencing and annotation.</title>
        <authorList>
            <consortium name="The Broad Institute Genomics Platform"/>
            <consortium name="The Broad Institute Genome Sequencing Center for Infectious Disease"/>
            <person name="Wu L."/>
            <person name="Ma J."/>
        </authorList>
    </citation>
    <scope>NUCLEOTIDE SEQUENCE [LARGE SCALE GENOMIC DNA]</scope>
    <source>
        <strain evidence="4">JCM 16013</strain>
    </source>
</reference>
<comment type="caution">
    <text evidence="3">The sequence shown here is derived from an EMBL/GenBank/DDBJ whole genome shotgun (WGS) entry which is preliminary data.</text>
</comment>
<feature type="coiled-coil region" evidence="1">
    <location>
        <begin position="93"/>
        <end position="120"/>
    </location>
</feature>
<dbReference type="RefSeq" id="WP_344658732.1">
    <property type="nucleotide sequence ID" value="NZ_BAAAQM010000023.1"/>
</dbReference>
<organism evidence="3 4">
    <name type="scientific">Catenulispora subtropica</name>
    <dbReference type="NCBI Taxonomy" id="450798"/>
    <lineage>
        <taxon>Bacteria</taxon>
        <taxon>Bacillati</taxon>
        <taxon>Actinomycetota</taxon>
        <taxon>Actinomycetes</taxon>
        <taxon>Catenulisporales</taxon>
        <taxon>Catenulisporaceae</taxon>
        <taxon>Catenulispora</taxon>
    </lineage>
</organism>
<gene>
    <name evidence="3" type="ORF">GCM10009838_41600</name>
</gene>
<dbReference type="EMBL" id="BAAAQM010000023">
    <property type="protein sequence ID" value="GAA1976945.1"/>
    <property type="molecule type" value="Genomic_DNA"/>
</dbReference>
<feature type="region of interest" description="Disordered" evidence="2">
    <location>
        <begin position="1"/>
        <end position="24"/>
    </location>
</feature>
<keyword evidence="1" id="KW-0175">Coiled coil</keyword>
<accession>A0ABP5DAL8</accession>
<evidence type="ECO:0000256" key="2">
    <source>
        <dbReference type="SAM" id="MobiDB-lite"/>
    </source>
</evidence>
<evidence type="ECO:0000256" key="1">
    <source>
        <dbReference type="SAM" id="Coils"/>
    </source>
</evidence>
<keyword evidence="4" id="KW-1185">Reference proteome</keyword>
<proteinExistence type="predicted"/>
<protein>
    <recommendedName>
        <fullName evidence="5">WXG100 family type VII secretion target</fullName>
    </recommendedName>
</protein>
<evidence type="ECO:0000313" key="4">
    <source>
        <dbReference type="Proteomes" id="UP001499854"/>
    </source>
</evidence>
<dbReference type="Proteomes" id="UP001499854">
    <property type="component" value="Unassembled WGS sequence"/>
</dbReference>
<sequence length="398" mass="41838">MSAHARPMPNLGWDPTPGDVGGTQGLARKHEEAVTELNAIMALLKGIDVGPWQGDAKQATEVQVFEKAIPALQAIITDAGKLAEASKGWAGQLAGFQHDADALEAKAKNAKADVESAQHEKAGPGRQKEMDVKDAHDAADSVQTEAHELNQHYLEAAKKDSGEGEGGEGEEKKPWYEVIEPYRLILEGVLSPLDIVAADHWIGLLEKVAGQPSEWLGEIDEALEGVEGLMKSGKSASEALIEAANLTERVGGELDAFAAFAPAWLRTAASGIAGIRGLSYGLGGLGILADALTVAYPPDKGVMGWTERGAAGINGGLIAANMFMDEIPVVGEVVMIGTGVYLAGTFLYHHWKPFRNVCNAVGHGTVTAVKDIGHGAETVGKDIGHGAKKAWHAVTSLF</sequence>
<evidence type="ECO:0008006" key="5">
    <source>
        <dbReference type="Google" id="ProtNLM"/>
    </source>
</evidence>
<name>A0ABP5DAL8_9ACTN</name>